<accession>G0VJF4</accession>
<evidence type="ECO:0000256" key="1">
    <source>
        <dbReference type="SAM" id="MobiDB-lite"/>
    </source>
</evidence>
<dbReference type="eggNOG" id="KOG0120">
    <property type="taxonomic scope" value="Eukaryota"/>
</dbReference>
<dbReference type="STRING" id="1064592.G0VJF4"/>
<dbReference type="RefSeq" id="XP_003677980.1">
    <property type="nucleotide sequence ID" value="XM_003677932.1"/>
</dbReference>
<feature type="region of interest" description="Disordered" evidence="1">
    <location>
        <begin position="21"/>
        <end position="174"/>
    </location>
</feature>
<sequence>MSSEETLEELRLKIMESMAQKGVLGKLPTEGKEKSPSTQQDMSRKRERGTVEEPDRRNPYINREHSSGTMDPRNPRDQYSRRPQNPRYDNSRQNLTRNYEPSNTYERRNYDRNFQSNTQSNYYEDRNRRSNGGRERERVRYTRTNHTQSKDYNNKSKWNNRRVPPGSDTESSFPQKNYNLSALDCPIYPNIVKSKTSCQLIINNLKNNDDTDDSIGPKRVQLREYLESFAKSLGPSNKLKSFTISPLDEDYVVVEFDSAKTTTLALSCRSFFNKKIGLLRAEWSRPNDYVEPVDNLEKFCGANVIALEELDGLQVKDVDAKVKSLIEPLHVSDYTVQPLVYKETHEGSEETTIFTGVVVLVFNEMVPIESLSVKYFRPNVGKLSQTTASFTFQQISKLVTEQKHPDSSVLVLLNCVDPLDLKNLQFADEIETTLKNTIENVEEVKLVRPGIDYRLTFDHLEDGVGNVYAKFKSPEVAKEAMRQLSDSQFNDRTLLCAFIDEEDYKKVGIL</sequence>
<reference key="2">
    <citation type="submission" date="2011-08" db="EMBL/GenBank/DDBJ databases">
        <title>Genome sequence of Naumovozyma castellii.</title>
        <authorList>
            <person name="Gordon J.L."/>
            <person name="Armisen D."/>
            <person name="Proux-Wera E."/>
            <person name="OhEigeartaigh S.S."/>
            <person name="Byrne K.P."/>
            <person name="Wolfe K.H."/>
        </authorList>
    </citation>
    <scope>NUCLEOTIDE SEQUENCE</scope>
    <source>
        <strain>Type strain:CBS 4309</strain>
    </source>
</reference>
<dbReference type="GO" id="GO:0045131">
    <property type="term" value="F:pre-mRNA branch point binding"/>
    <property type="evidence" value="ECO:0007669"/>
    <property type="project" value="EnsemblFungi"/>
</dbReference>
<organism evidence="3 4">
    <name type="scientific">Naumovozyma castellii</name>
    <name type="common">Yeast</name>
    <name type="synonym">Saccharomyces castellii</name>
    <dbReference type="NCBI Taxonomy" id="27288"/>
    <lineage>
        <taxon>Eukaryota</taxon>
        <taxon>Fungi</taxon>
        <taxon>Dikarya</taxon>
        <taxon>Ascomycota</taxon>
        <taxon>Saccharomycotina</taxon>
        <taxon>Saccharomycetes</taxon>
        <taxon>Saccharomycetales</taxon>
        <taxon>Saccharomycetaceae</taxon>
        <taxon>Naumovozyma</taxon>
    </lineage>
</organism>
<dbReference type="GO" id="GO:0000348">
    <property type="term" value="P:mRNA branch site recognition"/>
    <property type="evidence" value="ECO:0007669"/>
    <property type="project" value="EnsemblFungi"/>
</dbReference>
<dbReference type="FunCoup" id="G0VJF4">
    <property type="interactions" value="201"/>
</dbReference>
<dbReference type="InterPro" id="IPR012677">
    <property type="entry name" value="Nucleotide-bd_a/b_plait_sf"/>
</dbReference>
<dbReference type="GO" id="GO:0000243">
    <property type="term" value="C:commitment complex"/>
    <property type="evidence" value="ECO:0007669"/>
    <property type="project" value="EnsemblFungi"/>
</dbReference>
<dbReference type="SUPFAM" id="SSF54928">
    <property type="entry name" value="RNA-binding domain, RBD"/>
    <property type="match status" value="1"/>
</dbReference>
<reference evidence="3 4" key="1">
    <citation type="journal article" date="2011" name="Proc. Natl. Acad. Sci. U.S.A.">
        <title>Evolutionary erosion of yeast sex chromosomes by mating-type switching accidents.</title>
        <authorList>
            <person name="Gordon J.L."/>
            <person name="Armisen D."/>
            <person name="Proux-Wera E."/>
            <person name="Oheigeartaigh S.S."/>
            <person name="Byrne K.P."/>
            <person name="Wolfe K.H."/>
        </authorList>
    </citation>
    <scope>NUCLEOTIDE SEQUENCE [LARGE SCALE GENOMIC DNA]</scope>
    <source>
        <strain evidence="4">ATCC 76901 / BCRC 22586 / CBS 4309 / NBRC 1992 / NRRL Y-12630</strain>
    </source>
</reference>
<evidence type="ECO:0000313" key="4">
    <source>
        <dbReference type="Proteomes" id="UP000001640"/>
    </source>
</evidence>
<gene>
    <name evidence="3" type="primary">NCAS0H03230</name>
    <name evidence="3" type="ordered locus">NCAS_0H03230</name>
</gene>
<dbReference type="InParanoid" id="G0VJF4"/>
<dbReference type="AlphaFoldDB" id="G0VJF4"/>
<dbReference type="HOGENOM" id="CLU_033573_0_0_1"/>
<feature type="compositionally biased region" description="Polar residues" evidence="1">
    <location>
        <begin position="112"/>
        <end position="122"/>
    </location>
</feature>
<feature type="compositionally biased region" description="Basic and acidic residues" evidence="1">
    <location>
        <begin position="42"/>
        <end position="66"/>
    </location>
</feature>
<dbReference type="KEGG" id="ncs:NCAS_0H03230"/>
<dbReference type="InterPro" id="IPR003954">
    <property type="entry name" value="RRM_euk-type"/>
</dbReference>
<evidence type="ECO:0000259" key="2">
    <source>
        <dbReference type="SMART" id="SM00361"/>
    </source>
</evidence>
<dbReference type="OrthoDB" id="10266058at2759"/>
<evidence type="ECO:0000313" key="3">
    <source>
        <dbReference type="EMBL" id="CCC71633.1"/>
    </source>
</evidence>
<feature type="compositionally biased region" description="Polar residues" evidence="1">
    <location>
        <begin position="81"/>
        <end position="104"/>
    </location>
</feature>
<feature type="compositionally biased region" description="Basic and acidic residues" evidence="1">
    <location>
        <begin position="123"/>
        <end position="140"/>
    </location>
</feature>
<name>G0VJF4_NAUCA</name>
<dbReference type="SMART" id="SM00361">
    <property type="entry name" value="RRM_1"/>
    <property type="match status" value="1"/>
</dbReference>
<dbReference type="Proteomes" id="UP000001640">
    <property type="component" value="Chromosome 8"/>
</dbReference>
<dbReference type="EMBL" id="HE576759">
    <property type="protein sequence ID" value="CCC71633.1"/>
    <property type="molecule type" value="Genomic_DNA"/>
</dbReference>
<feature type="domain" description="RNA recognition motif" evidence="2">
    <location>
        <begin position="410"/>
        <end position="497"/>
    </location>
</feature>
<dbReference type="Gene3D" id="3.30.70.330">
    <property type="match status" value="1"/>
</dbReference>
<keyword evidence="4" id="KW-1185">Reference proteome</keyword>
<dbReference type="OMA" id="YKETHEG"/>
<dbReference type="InterPro" id="IPR035979">
    <property type="entry name" value="RBD_domain_sf"/>
</dbReference>
<protein>
    <recommendedName>
        <fullName evidence="2">RNA recognition motif domain-containing protein</fullName>
    </recommendedName>
</protein>
<proteinExistence type="predicted"/>
<dbReference type="GeneID" id="96905310"/>